<dbReference type="PROSITE" id="PS50088">
    <property type="entry name" value="ANK_REPEAT"/>
    <property type="match status" value="6"/>
</dbReference>
<feature type="repeat" description="ANK" evidence="2">
    <location>
        <begin position="1258"/>
        <end position="1290"/>
    </location>
</feature>
<sequence length="1311" mass="144665">MTSETIVESRTHDDYHVGWVCALPTEQTAAMAMLDHRHADLPKPTNDNNAYTLGSIGRYYVVIACLPKGKTGNVSAATVATNMVSTFPNIRFCLMVGIGGGIPPKVRLGDVVVSTPVGAFPGVVQYDLGKAHQGGTFERTGSLNSPPNSLLAALAMVESEHDLTGSRIPDYLKELEQKWPRLAYKYLKSDSLKDQLFKTEYAHISKSVAEGTADGTVIRVNDHEAEESDAEDDCRFCDKSQTVKRKPREMRVHYGLIASGNEVIKDSIFRDKLNRDLGGQTLCVEMEAAGLAHNFPCITIRGICDYADSHKNNAWQAHAAAVAAAFAKELLGQVQASDVEREPTAKEVLSQIHETVSRSDANIREVKRKMDRKEDVEILEWLTPVNYGPQQSDTFSQQQKGTGEWLLSSKEFQGWIDTGKTLFCPGVPGAGKTILTSIVINELMTRFGDDDTVGIAFIYGNYRQRDEQKLNHLLESLLKQLVQGQSSMPASLKVLYDKHNVGKTRPSSEEISTTLQSVIALFTRVHIIVDALDELNAIDGCRNRFLEEIFKLQAQGSAKFFATSRFIPEIMEKFGGSKTIKIRAQDEDMRSFLDSKISQSGQLLQTHREMIKSEIAKTVDGMFLLAQLHFQSVSTKKTLKKIKDALNSLSGGPKAYDIAYKKAMERIAGQDQDSKELATQVLAWITCARRVLKTSELQHALAVEENDLELNKENIPQIDDMVSVCSGLVTVDDNSGVIRLVHYTTQEYLERSRDQWFPIAESEITMACIRYLSFDVFKGGFCRSEKQYKNRLTSNPFYGYASQNWGHHALMASMDGEQVIIDFLEVSAEPLASVQEIMAFNYGAWESMKAIATEVHTAAYFGLSNTVLALLEKGQLADSQGIYGWTALSYAARYGHENVVKLLVARDDVNPNSTDRLYGETPLSWAAKNGHAGVVKFLLGNQGIIADCVHKNRQTPLSFAAENGHLEVVRLLLSRHDVDPNSTAWRVGTPLACAARKGHTAVVKLLLEKQGVLADSADDKGRTPLSLAAESGHEAVIRLLLAIDTVDADPKYSSYRLTPLDYAVEGGHEAAVKLLLTKTRVTWGGRFLGSAASKGHERILKLLINSSAILDEQGKFQNARVQATDKHDEHCSPSLLRNASSERTSLHWAVENELLALVESLLQKGADVNGRRLTDRDWRCGGIQYFKEESKTALHLAADNGQNSMISLLLDHGAGINDLFTSKTTSRSAQSTGKRQYLISQRKQGSDFLMTGMSAVIVERTAIHLAAERGYKAAVALLLSRGAKVRPEYKAGCFPSSFPPSIQLYSGSILK</sequence>
<dbReference type="Pfam" id="PF24883">
    <property type="entry name" value="NPHP3_N"/>
    <property type="match status" value="1"/>
</dbReference>
<feature type="repeat" description="ANK" evidence="2">
    <location>
        <begin position="1020"/>
        <end position="1041"/>
    </location>
</feature>
<dbReference type="Pfam" id="PF22939">
    <property type="entry name" value="WHD_GPIID"/>
    <property type="match status" value="1"/>
</dbReference>
<dbReference type="Pfam" id="PF00023">
    <property type="entry name" value="Ank"/>
    <property type="match status" value="1"/>
</dbReference>
<keyword evidence="2" id="KW-0040">ANK repeat</keyword>
<accession>S0DPI6</accession>
<dbReference type="SUPFAM" id="SSF48403">
    <property type="entry name" value="Ankyrin repeat"/>
    <property type="match status" value="1"/>
</dbReference>
<dbReference type="PRINTS" id="PR01415">
    <property type="entry name" value="ANKYRIN"/>
</dbReference>
<dbReference type="Pfam" id="PF12796">
    <property type="entry name" value="Ank_2"/>
    <property type="match status" value="4"/>
</dbReference>
<dbReference type="VEuPathDB" id="FungiDB:FFUJ_00055"/>
<dbReference type="Gene3D" id="1.25.40.20">
    <property type="entry name" value="Ankyrin repeat-containing domain"/>
    <property type="match status" value="4"/>
</dbReference>
<dbReference type="STRING" id="1279085.S0DPI6"/>
<dbReference type="RefSeq" id="XP_023425393.1">
    <property type="nucleotide sequence ID" value="XM_023573722.1"/>
</dbReference>
<dbReference type="PROSITE" id="PS50297">
    <property type="entry name" value="ANK_REP_REGION"/>
    <property type="match status" value="6"/>
</dbReference>
<dbReference type="Gene3D" id="3.40.50.300">
    <property type="entry name" value="P-loop containing nucleotide triphosphate hydrolases"/>
    <property type="match status" value="1"/>
</dbReference>
<name>S0DPI6_GIBF5</name>
<feature type="domain" description="GPI inositol-deacylase winged helix" evidence="3">
    <location>
        <begin position="672"/>
        <end position="751"/>
    </location>
</feature>
<dbReference type="PANTHER" id="PTHR46082">
    <property type="entry name" value="ATP/GTP-BINDING PROTEIN-RELATED"/>
    <property type="match status" value="1"/>
</dbReference>
<dbReference type="Gene3D" id="3.40.50.1580">
    <property type="entry name" value="Nucleoside phosphorylase domain"/>
    <property type="match status" value="1"/>
</dbReference>
<dbReference type="PANTHER" id="PTHR46082:SF11">
    <property type="entry name" value="AAA+ ATPASE DOMAIN-CONTAINING PROTEIN-RELATED"/>
    <property type="match status" value="1"/>
</dbReference>
<proteinExistence type="predicted"/>
<gene>
    <name evidence="5" type="ORF">FFUJ_00055</name>
</gene>
<dbReference type="SUPFAM" id="SSF53167">
    <property type="entry name" value="Purine and uridine phosphorylases"/>
    <property type="match status" value="1"/>
</dbReference>
<dbReference type="InterPro" id="IPR056884">
    <property type="entry name" value="NPHP3-like_N"/>
</dbReference>
<dbReference type="InterPro" id="IPR035994">
    <property type="entry name" value="Nucleoside_phosphorylase_sf"/>
</dbReference>
<organism evidence="5 6">
    <name type="scientific">Gibberella fujikuroi (strain CBS 195.34 / IMI 58289 / NRRL A-6831)</name>
    <name type="common">Bakanae and foot rot disease fungus</name>
    <name type="synonym">Fusarium fujikuroi</name>
    <dbReference type="NCBI Taxonomy" id="1279085"/>
    <lineage>
        <taxon>Eukaryota</taxon>
        <taxon>Fungi</taxon>
        <taxon>Dikarya</taxon>
        <taxon>Ascomycota</taxon>
        <taxon>Pezizomycotina</taxon>
        <taxon>Sordariomycetes</taxon>
        <taxon>Hypocreomycetidae</taxon>
        <taxon>Hypocreales</taxon>
        <taxon>Nectriaceae</taxon>
        <taxon>Fusarium</taxon>
        <taxon>Fusarium fujikuroi species complex</taxon>
    </lineage>
</organism>
<feature type="repeat" description="ANK" evidence="2">
    <location>
        <begin position="918"/>
        <end position="939"/>
    </location>
</feature>
<dbReference type="Proteomes" id="UP000016800">
    <property type="component" value="Chromosome I"/>
</dbReference>
<evidence type="ECO:0000256" key="2">
    <source>
        <dbReference type="PROSITE-ProRule" id="PRU00023"/>
    </source>
</evidence>
<dbReference type="GO" id="GO:0003824">
    <property type="term" value="F:catalytic activity"/>
    <property type="evidence" value="ECO:0007669"/>
    <property type="project" value="InterPro"/>
</dbReference>
<dbReference type="EMBL" id="HF679023">
    <property type="protein sequence ID" value="CCT63312.1"/>
    <property type="molecule type" value="Genomic_DNA"/>
</dbReference>
<dbReference type="SUPFAM" id="SSF52540">
    <property type="entry name" value="P-loop containing nucleoside triphosphate hydrolases"/>
    <property type="match status" value="1"/>
</dbReference>
<dbReference type="InterPro" id="IPR036770">
    <property type="entry name" value="Ankyrin_rpt-contain_sf"/>
</dbReference>
<dbReference type="SMART" id="SM00248">
    <property type="entry name" value="ANK"/>
    <property type="match status" value="11"/>
</dbReference>
<evidence type="ECO:0000259" key="4">
    <source>
        <dbReference type="Pfam" id="PF24883"/>
    </source>
</evidence>
<feature type="repeat" description="ANK" evidence="2">
    <location>
        <begin position="952"/>
        <end position="975"/>
    </location>
</feature>
<reference evidence="6" key="1">
    <citation type="journal article" date="2013" name="PLoS Pathog.">
        <title>Deciphering the cryptic genome: genome-wide analyses of the rice pathogen Fusarium fujikuroi reveal complex regulation of secondary metabolism and novel metabolites.</title>
        <authorList>
            <person name="Wiemann P."/>
            <person name="Sieber C.M."/>
            <person name="von Bargen K.W."/>
            <person name="Studt L."/>
            <person name="Niehaus E.M."/>
            <person name="Espino J.J."/>
            <person name="Huss K."/>
            <person name="Michielse C.B."/>
            <person name="Albermann S."/>
            <person name="Wagner D."/>
            <person name="Bergner S.V."/>
            <person name="Connolly L.R."/>
            <person name="Fischer A."/>
            <person name="Reuter G."/>
            <person name="Kleigrewe K."/>
            <person name="Bald T."/>
            <person name="Wingfield B.D."/>
            <person name="Ophir R."/>
            <person name="Freeman S."/>
            <person name="Hippler M."/>
            <person name="Smith K.M."/>
            <person name="Brown D.W."/>
            <person name="Proctor R.H."/>
            <person name="Munsterkotter M."/>
            <person name="Freitag M."/>
            <person name="Humpf H.U."/>
            <person name="Guldener U."/>
            <person name="Tudzynski B."/>
        </authorList>
    </citation>
    <scope>NUCLEOTIDE SEQUENCE [LARGE SCALE GENOMIC DNA]</scope>
    <source>
        <strain evidence="6">CBS 195.34 / IMI 58289 / NRRL A-6831</strain>
    </source>
</reference>
<evidence type="ECO:0000313" key="6">
    <source>
        <dbReference type="Proteomes" id="UP000016800"/>
    </source>
</evidence>
<keyword evidence="1" id="KW-0677">Repeat</keyword>
<dbReference type="InterPro" id="IPR002110">
    <property type="entry name" value="Ankyrin_rpt"/>
</dbReference>
<evidence type="ECO:0000313" key="5">
    <source>
        <dbReference type="EMBL" id="CCT63312.1"/>
    </source>
</evidence>
<dbReference type="InterPro" id="IPR054471">
    <property type="entry name" value="GPIID_WHD"/>
</dbReference>
<dbReference type="GeneID" id="35393540"/>
<dbReference type="InterPro" id="IPR027417">
    <property type="entry name" value="P-loop_NTPase"/>
</dbReference>
<protein>
    <submittedName>
        <fullName evidence="5">Related to ankyrin</fullName>
    </submittedName>
</protein>
<feature type="repeat" description="ANK" evidence="2">
    <location>
        <begin position="1189"/>
        <end position="1217"/>
    </location>
</feature>
<dbReference type="HOGENOM" id="CLU_000288_34_2_1"/>
<evidence type="ECO:0000256" key="1">
    <source>
        <dbReference type="ARBA" id="ARBA00022737"/>
    </source>
</evidence>
<feature type="repeat" description="ANK" evidence="2">
    <location>
        <begin position="1141"/>
        <end position="1173"/>
    </location>
</feature>
<dbReference type="GO" id="GO:0009116">
    <property type="term" value="P:nucleoside metabolic process"/>
    <property type="evidence" value="ECO:0007669"/>
    <property type="project" value="InterPro"/>
</dbReference>
<dbReference type="InterPro" id="IPR053137">
    <property type="entry name" value="NLR-like"/>
</dbReference>
<feature type="domain" description="Nephrocystin 3-like N-terminal" evidence="4">
    <location>
        <begin position="401"/>
        <end position="565"/>
    </location>
</feature>
<evidence type="ECO:0000259" key="3">
    <source>
        <dbReference type="Pfam" id="PF22939"/>
    </source>
</evidence>
<keyword evidence="6" id="KW-1185">Reference proteome</keyword>